<protein>
    <submittedName>
        <fullName evidence="1">Uncharacterized protein</fullName>
    </submittedName>
</protein>
<keyword evidence="2" id="KW-1185">Reference proteome</keyword>
<proteinExistence type="predicted"/>
<evidence type="ECO:0000313" key="2">
    <source>
        <dbReference type="Proteomes" id="UP001314170"/>
    </source>
</evidence>
<gene>
    <name evidence="1" type="ORF">DCAF_LOCUS8031</name>
</gene>
<reference evidence="1 2" key="1">
    <citation type="submission" date="2024-01" db="EMBL/GenBank/DDBJ databases">
        <authorList>
            <person name="Waweru B."/>
        </authorList>
    </citation>
    <scope>NUCLEOTIDE SEQUENCE [LARGE SCALE GENOMIC DNA]</scope>
</reference>
<dbReference type="EMBL" id="CAWUPB010000913">
    <property type="protein sequence ID" value="CAK7330581.1"/>
    <property type="molecule type" value="Genomic_DNA"/>
</dbReference>
<organism evidence="1 2">
    <name type="scientific">Dovyalis caffra</name>
    <dbReference type="NCBI Taxonomy" id="77055"/>
    <lineage>
        <taxon>Eukaryota</taxon>
        <taxon>Viridiplantae</taxon>
        <taxon>Streptophyta</taxon>
        <taxon>Embryophyta</taxon>
        <taxon>Tracheophyta</taxon>
        <taxon>Spermatophyta</taxon>
        <taxon>Magnoliopsida</taxon>
        <taxon>eudicotyledons</taxon>
        <taxon>Gunneridae</taxon>
        <taxon>Pentapetalae</taxon>
        <taxon>rosids</taxon>
        <taxon>fabids</taxon>
        <taxon>Malpighiales</taxon>
        <taxon>Salicaceae</taxon>
        <taxon>Flacourtieae</taxon>
        <taxon>Dovyalis</taxon>
    </lineage>
</organism>
<name>A0AAV1RD32_9ROSI</name>
<accession>A0AAV1RD32</accession>
<dbReference type="AlphaFoldDB" id="A0AAV1RD32"/>
<dbReference type="Proteomes" id="UP001314170">
    <property type="component" value="Unassembled WGS sequence"/>
</dbReference>
<sequence length="137" mass="15593">MECSSISVIVVFLLHKRSGGMISSIFVKQIIEEDTVIAVPLKTAKKLEQAEHRMDSDLWEKVHGPHNEYQRQLIGQLESIALPEIKIHERIFNFFAIYSDKLSNVLLDNICSIIRALSFASYLEPSGQALPPEENRE</sequence>
<evidence type="ECO:0000313" key="1">
    <source>
        <dbReference type="EMBL" id="CAK7330581.1"/>
    </source>
</evidence>
<comment type="caution">
    <text evidence="1">The sequence shown here is derived from an EMBL/GenBank/DDBJ whole genome shotgun (WGS) entry which is preliminary data.</text>
</comment>